<dbReference type="EMBL" id="JAMXIB010000004">
    <property type="protein sequence ID" value="MCO5724514.1"/>
    <property type="molecule type" value="Genomic_DNA"/>
</dbReference>
<dbReference type="RefSeq" id="WP_252740890.1">
    <property type="nucleotide sequence ID" value="NZ_JAMXIB010000004.1"/>
</dbReference>
<sequence length="155" mass="17732">MKAKTTASLNFSRIFLFTGLLASVLYMASCREAEKEPSRMEQVMAIHDSVMPEMTTISKLVADLKPLADSTEQGQEYRRAMQDLQKAHTSMMDWMQGFGERFDHEEIMKGKALSREKETWLVEEEVKVRAMQNQVMGSIRRARALLGARDSIPQE</sequence>
<dbReference type="Proteomes" id="UP001206312">
    <property type="component" value="Unassembled WGS sequence"/>
</dbReference>
<comment type="caution">
    <text evidence="1">The sequence shown here is derived from an EMBL/GenBank/DDBJ whole genome shotgun (WGS) entry which is preliminary data.</text>
</comment>
<protein>
    <recommendedName>
        <fullName evidence="3">Viral A-type inclusion protein</fullName>
    </recommendedName>
</protein>
<organism evidence="1 2">
    <name type="scientific">Robiginitalea marina</name>
    <dbReference type="NCBI Taxonomy" id="2954105"/>
    <lineage>
        <taxon>Bacteria</taxon>
        <taxon>Pseudomonadati</taxon>
        <taxon>Bacteroidota</taxon>
        <taxon>Flavobacteriia</taxon>
        <taxon>Flavobacteriales</taxon>
        <taxon>Flavobacteriaceae</taxon>
        <taxon>Robiginitalea</taxon>
    </lineage>
</organism>
<name>A0ABT1AXU3_9FLAO</name>
<accession>A0ABT1AXU3</accession>
<gene>
    <name evidence="1" type="ORF">NG653_06580</name>
</gene>
<evidence type="ECO:0000313" key="2">
    <source>
        <dbReference type="Proteomes" id="UP001206312"/>
    </source>
</evidence>
<proteinExistence type="predicted"/>
<evidence type="ECO:0000313" key="1">
    <source>
        <dbReference type="EMBL" id="MCO5724514.1"/>
    </source>
</evidence>
<keyword evidence="2" id="KW-1185">Reference proteome</keyword>
<evidence type="ECO:0008006" key="3">
    <source>
        <dbReference type="Google" id="ProtNLM"/>
    </source>
</evidence>
<reference evidence="1 2" key="1">
    <citation type="submission" date="2022-06" db="EMBL/GenBank/DDBJ databases">
        <authorList>
            <person name="Xuan X."/>
        </authorList>
    </citation>
    <scope>NUCLEOTIDE SEQUENCE [LARGE SCALE GENOMIC DNA]</scope>
    <source>
        <strain evidence="1 2">2V75</strain>
    </source>
</reference>